<organism evidence="2 3">
    <name type="scientific">Antrihabitans stalactiti</name>
    <dbReference type="NCBI Taxonomy" id="2584121"/>
    <lineage>
        <taxon>Bacteria</taxon>
        <taxon>Bacillati</taxon>
        <taxon>Actinomycetota</taxon>
        <taxon>Actinomycetes</taxon>
        <taxon>Mycobacteriales</taxon>
        <taxon>Nocardiaceae</taxon>
        <taxon>Antrihabitans</taxon>
    </lineage>
</organism>
<dbReference type="Pfam" id="PF09250">
    <property type="entry name" value="Prim-Pol"/>
    <property type="match status" value="1"/>
</dbReference>
<dbReference type="InterPro" id="IPR015330">
    <property type="entry name" value="DNA_primase/pol_bifunc_N"/>
</dbReference>
<keyword evidence="3" id="KW-1185">Reference proteome</keyword>
<dbReference type="EMBL" id="VCQU01000002">
    <property type="protein sequence ID" value="NMN94823.1"/>
    <property type="molecule type" value="Genomic_DNA"/>
</dbReference>
<evidence type="ECO:0000313" key="3">
    <source>
        <dbReference type="Proteomes" id="UP000535543"/>
    </source>
</evidence>
<reference evidence="2 3" key="1">
    <citation type="submission" date="2019-05" db="EMBL/GenBank/DDBJ databases">
        <authorList>
            <person name="Lee S.D."/>
        </authorList>
    </citation>
    <scope>NUCLEOTIDE SEQUENCE [LARGE SCALE GENOMIC DNA]</scope>
    <source>
        <strain evidence="2 3">YC2-7</strain>
    </source>
</reference>
<comment type="caution">
    <text evidence="2">The sequence shown here is derived from an EMBL/GenBank/DDBJ whole genome shotgun (WGS) entry which is preliminary data.</text>
</comment>
<proteinExistence type="predicted"/>
<dbReference type="Pfam" id="PF13148">
    <property type="entry name" value="DUF3987"/>
    <property type="match status" value="1"/>
</dbReference>
<dbReference type="SMART" id="SM00943">
    <property type="entry name" value="Prim-Pol"/>
    <property type="match status" value="1"/>
</dbReference>
<protein>
    <submittedName>
        <fullName evidence="2">DUF3987 domain-containing protein</fullName>
    </submittedName>
</protein>
<feature type="domain" description="DNA primase/polymerase bifunctional N-terminal" evidence="1">
    <location>
        <begin position="23"/>
        <end position="219"/>
    </location>
</feature>
<reference evidence="2 3" key="2">
    <citation type="submission" date="2020-06" db="EMBL/GenBank/DDBJ databases">
        <title>Antribacter stalactiti gen. nov., sp. nov., a new member of the family Nacardiaceae isolated from a cave.</title>
        <authorList>
            <person name="Kim I.S."/>
        </authorList>
    </citation>
    <scope>NUCLEOTIDE SEQUENCE [LARGE SCALE GENOMIC DNA]</scope>
    <source>
        <strain evidence="2 3">YC2-7</strain>
    </source>
</reference>
<dbReference type="Proteomes" id="UP000535543">
    <property type="component" value="Unassembled WGS sequence"/>
</dbReference>
<dbReference type="InterPro" id="IPR025048">
    <property type="entry name" value="DUF3987"/>
</dbReference>
<dbReference type="RefSeq" id="WP_169585549.1">
    <property type="nucleotide sequence ID" value="NZ_VCQU01000002.1"/>
</dbReference>
<evidence type="ECO:0000259" key="1">
    <source>
        <dbReference type="SMART" id="SM00943"/>
    </source>
</evidence>
<sequence>MYSIPAELVTEGMAGSLTLVRAAELLAGGGFAVLPLTSEPTKRRPKVDASKNAGAVLGKGWQHKTSTDPETLTAWFTPAPTSTAKLGDAEKLPPDWYRPVPFSTLGIGVHVGPDVVVADIDSPELVPAEMWQYLDKVPFQSSSGTDAKRGHYYFGLPDSGEFFFGQTSAIRGGAGELRHGNSIVVSAPSAHSKRGLGRRYRWVRGGIVESMPLAVAAWLQSERKVATWNGGELTVCEASWADIEEIRETFTTASNPEILAEHVDHLARMCDDHGLHAGLLPPLIDLIQMAVCGFVAAADALDAAEALFVGMAVTPRSGPGWTGNIRTEEQARGEFWDALKWAAGRVEAKLAVSADWVRYETSEFVGDIYGVAVSPLPKPEGWVGETSSEVDEWPPLDPFRAPPPPLPLDGLPSVLRSLVTEAAEALQVSTDLVLNHALGALSSAPYGTVKCRVRPGWEVPLNLAVMTLAKSGELKSPTNALVMRPFDQLETERRERDHDTALDRAGEIEALTAKLESAKRALKTVPTATTPASGSHFASVAATGSGYIEVAALQREIVRLKGKHLRWSAILDDATPEVVGVRLASTYTGATLMRSDETNIFSHIAGQAHNGGGTEKAKVYLMGISGDPIRTDRLSRDEVYVDNPSLSLALMMQPEVFESTLRNSPLLVDIGIVPRFLIVRPASKVGSRKADPPPVSNTTEHGWHTAVHGIATAAEAHVNRVLRNRAVEAAAKGTTVPVRQVEPRIIVIDAAGWELLRAYKDRIEPELGKNGRLEAVRAWGGKSTAYIAQIAALFTLMDDPVATVVDNVYIAVAEKLIDGYALHQLAVAEVPTEAAAEAVWARLGDLDDAKFDADGYLKLTAVRKLIQNQTWFKNAELRNRDELLRHALDSLESRGYIKTEVGKRQDSLKIRRRPDCA</sequence>
<name>A0A848K7P4_9NOCA</name>
<accession>A0A848K7P4</accession>
<gene>
    <name evidence="2" type="ORF">FGL95_07215</name>
</gene>
<dbReference type="AlphaFoldDB" id="A0A848K7P4"/>
<evidence type="ECO:0000313" key="2">
    <source>
        <dbReference type="EMBL" id="NMN94823.1"/>
    </source>
</evidence>